<dbReference type="InterPro" id="IPR005467">
    <property type="entry name" value="His_kinase_dom"/>
</dbReference>
<evidence type="ECO:0000256" key="1">
    <source>
        <dbReference type="ARBA" id="ARBA00000085"/>
    </source>
</evidence>
<dbReference type="SMART" id="SM00388">
    <property type="entry name" value="HisKA"/>
    <property type="match status" value="1"/>
</dbReference>
<dbReference type="PROSITE" id="PS50109">
    <property type="entry name" value="HIS_KIN"/>
    <property type="match status" value="1"/>
</dbReference>
<dbReference type="SUPFAM" id="SSF55785">
    <property type="entry name" value="PYP-like sensor domain (PAS domain)"/>
    <property type="match status" value="3"/>
</dbReference>
<accession>A0A6L9LI24</accession>
<gene>
    <name evidence="8" type="ORF">GK108_29300</name>
</gene>
<dbReference type="Proteomes" id="UP000474175">
    <property type="component" value="Unassembled WGS sequence"/>
</dbReference>
<sequence length="892" mass="100171">MYSNQAADLEIAQLLDALPDSVIWMRALRDEHDQLINFRVEYANQKAVTSSPDGNLARIGATLLNETSSEHQHQLVAYTVMRTVFETGVAQEQTCFDTALNAWQLISRSKFKDGILQVTRDVTRLKVDGAEGQEETRLLQTILDTSISNIFVYEAIRDEAGEIVDFNVRLANPVARQDVIKRYGKDPLDYTLLGFRPDSRETGQFTLFCQVVETGQTIWAQHYFPDVDAWYDTSISKIGDGCVVTGVDITQQKKDLLNYKHQSGLLHSVLNGISNGIMAFEAIRNEHGELIDLLITAANEIGARVAGKPLDQLIGRLALVDFPGIKEAGLFDLYVETIETGIEGQKELYYDADNISLLVHVSTSKLGDGLVVTYNDVTESRRIQQQIEQTADLLQTVIDNSPTALVLYEPIRNDADEVIDFRYKLVNPIAAKATGRELDFMKGNTLFSMFPVSAQKGFFDRLVKTLQTGETQRYENHFSDDEVDLWADITIVRQGDDVLTVFQYITEVKQAQQELERSRAELKTVIDTSQTGIFLFSPVRNERSEVVDFRFRLANKQLASYVGQESETVTGELGSKWFPDYKTNGLFDFYYQTYRTGKAQRFDFHYDGGGIDAWLDIMATKMGDEVLVTFGDYTPLKQLQQQLEGSITELQQSNQNLEQFAYVASHDLQEPLRKIQAFGDIIQTQYAPIIGESGADMIQRMQSAAARMQVLIKDVLAYSRVSGKQEISVAVDLNRIVDDVLNDVETAIDSKQATIKVDPLPIIKGDVPQLRQLFQNLISNSLKFAHTDRKPVVVITSRLLRGAEATISVRPSDANRMFHLIDVSDNGIGFEPHHAERIFQVFQRLHGRSDYQGTGIGLAIVQKVVENHKGYITAHGQPGSGATFRILLPEVK</sequence>
<dbReference type="GO" id="GO:0000155">
    <property type="term" value="F:phosphorelay sensor kinase activity"/>
    <property type="evidence" value="ECO:0007669"/>
    <property type="project" value="InterPro"/>
</dbReference>
<dbReference type="InterPro" id="IPR004358">
    <property type="entry name" value="Sig_transdc_His_kin-like_C"/>
</dbReference>
<reference evidence="8 9" key="1">
    <citation type="submission" date="2020-02" db="EMBL/GenBank/DDBJ databases">
        <title>Draft genome sequence of two Spirosoma agri KCTC 52727 and Spirosoma terrae KCTC 52035.</title>
        <authorList>
            <person name="Rojas J."/>
            <person name="Ambika Manirajan B."/>
            <person name="Suarez C."/>
            <person name="Ratering S."/>
            <person name="Schnell S."/>
        </authorList>
    </citation>
    <scope>NUCLEOTIDE SEQUENCE [LARGE SCALE GENOMIC DNA]</scope>
    <source>
        <strain evidence="8 9">KCTC 52035</strain>
    </source>
</reference>
<dbReference type="InterPro" id="IPR035965">
    <property type="entry name" value="PAS-like_dom_sf"/>
</dbReference>
<dbReference type="SMART" id="SM00387">
    <property type="entry name" value="HATPase_c"/>
    <property type="match status" value="1"/>
</dbReference>
<protein>
    <recommendedName>
        <fullName evidence="2">histidine kinase</fullName>
        <ecNumber evidence="2">2.7.13.3</ecNumber>
    </recommendedName>
</protein>
<keyword evidence="5 8" id="KW-0418">Kinase</keyword>
<dbReference type="PANTHER" id="PTHR43304">
    <property type="entry name" value="PHYTOCHROME-LIKE PROTEIN CPH1"/>
    <property type="match status" value="1"/>
</dbReference>
<feature type="domain" description="Histidine kinase" evidence="7">
    <location>
        <begin position="663"/>
        <end position="892"/>
    </location>
</feature>
<feature type="coiled-coil region" evidence="6">
    <location>
        <begin position="501"/>
        <end position="528"/>
    </location>
</feature>
<dbReference type="InterPro" id="IPR036097">
    <property type="entry name" value="HisK_dim/P_sf"/>
</dbReference>
<evidence type="ECO:0000256" key="5">
    <source>
        <dbReference type="ARBA" id="ARBA00022777"/>
    </source>
</evidence>
<evidence type="ECO:0000256" key="3">
    <source>
        <dbReference type="ARBA" id="ARBA00022553"/>
    </source>
</evidence>
<dbReference type="Gene3D" id="1.10.287.130">
    <property type="match status" value="1"/>
</dbReference>
<proteinExistence type="predicted"/>
<dbReference type="EMBL" id="JAAFZH010000022">
    <property type="protein sequence ID" value="NDU99012.1"/>
    <property type="molecule type" value="Genomic_DNA"/>
</dbReference>
<dbReference type="RefSeq" id="WP_163955141.1">
    <property type="nucleotide sequence ID" value="NZ_JAAFZH010000022.1"/>
</dbReference>
<evidence type="ECO:0000313" key="9">
    <source>
        <dbReference type="Proteomes" id="UP000474175"/>
    </source>
</evidence>
<evidence type="ECO:0000256" key="4">
    <source>
        <dbReference type="ARBA" id="ARBA00022679"/>
    </source>
</evidence>
<dbReference type="InterPro" id="IPR036890">
    <property type="entry name" value="HATPase_C_sf"/>
</dbReference>
<evidence type="ECO:0000256" key="6">
    <source>
        <dbReference type="SAM" id="Coils"/>
    </source>
</evidence>
<evidence type="ECO:0000256" key="2">
    <source>
        <dbReference type="ARBA" id="ARBA00012438"/>
    </source>
</evidence>
<dbReference type="InterPro" id="IPR003594">
    <property type="entry name" value="HATPase_dom"/>
</dbReference>
<evidence type="ECO:0000259" key="7">
    <source>
        <dbReference type="PROSITE" id="PS50109"/>
    </source>
</evidence>
<name>A0A6L9LI24_9BACT</name>
<dbReference type="SUPFAM" id="SSF55874">
    <property type="entry name" value="ATPase domain of HSP90 chaperone/DNA topoisomerase II/histidine kinase"/>
    <property type="match status" value="1"/>
</dbReference>
<dbReference type="SUPFAM" id="SSF47384">
    <property type="entry name" value="Homodimeric domain of signal transducing histidine kinase"/>
    <property type="match status" value="1"/>
</dbReference>
<dbReference type="Gene3D" id="3.30.450.20">
    <property type="entry name" value="PAS domain"/>
    <property type="match status" value="4"/>
</dbReference>
<dbReference type="FunFam" id="3.30.565.10:FF:000006">
    <property type="entry name" value="Sensor histidine kinase WalK"/>
    <property type="match status" value="1"/>
</dbReference>
<dbReference type="AlphaFoldDB" id="A0A6L9LI24"/>
<comment type="caution">
    <text evidence="8">The sequence shown here is derived from an EMBL/GenBank/DDBJ whole genome shotgun (WGS) entry which is preliminary data.</text>
</comment>
<organism evidence="8 9">
    <name type="scientific">Spirosoma terrae</name>
    <dbReference type="NCBI Taxonomy" id="1968276"/>
    <lineage>
        <taxon>Bacteria</taxon>
        <taxon>Pseudomonadati</taxon>
        <taxon>Bacteroidota</taxon>
        <taxon>Cytophagia</taxon>
        <taxon>Cytophagales</taxon>
        <taxon>Cytophagaceae</taxon>
        <taxon>Spirosoma</taxon>
    </lineage>
</organism>
<dbReference type="Pfam" id="PF02518">
    <property type="entry name" value="HATPase_c"/>
    <property type="match status" value="1"/>
</dbReference>
<keyword evidence="9" id="KW-1185">Reference proteome</keyword>
<dbReference type="Gene3D" id="3.30.565.10">
    <property type="entry name" value="Histidine kinase-like ATPase, C-terminal domain"/>
    <property type="match status" value="1"/>
</dbReference>
<keyword evidence="3" id="KW-0597">Phosphoprotein</keyword>
<dbReference type="Pfam" id="PF00512">
    <property type="entry name" value="HisKA"/>
    <property type="match status" value="1"/>
</dbReference>
<dbReference type="CDD" id="cd00082">
    <property type="entry name" value="HisKA"/>
    <property type="match status" value="1"/>
</dbReference>
<dbReference type="PRINTS" id="PR00344">
    <property type="entry name" value="BCTRLSENSOR"/>
</dbReference>
<dbReference type="InterPro" id="IPR003661">
    <property type="entry name" value="HisK_dim/P_dom"/>
</dbReference>
<evidence type="ECO:0000313" key="8">
    <source>
        <dbReference type="EMBL" id="NDU99012.1"/>
    </source>
</evidence>
<dbReference type="EC" id="2.7.13.3" evidence="2"/>
<keyword evidence="4" id="KW-0808">Transferase</keyword>
<dbReference type="PANTHER" id="PTHR43304:SF1">
    <property type="entry name" value="PAC DOMAIN-CONTAINING PROTEIN"/>
    <property type="match status" value="1"/>
</dbReference>
<comment type="catalytic activity">
    <reaction evidence="1">
        <text>ATP + protein L-histidine = ADP + protein N-phospho-L-histidine.</text>
        <dbReference type="EC" id="2.7.13.3"/>
    </reaction>
</comment>
<dbReference type="InterPro" id="IPR052162">
    <property type="entry name" value="Sensor_kinase/Photoreceptor"/>
</dbReference>
<keyword evidence="6" id="KW-0175">Coiled coil</keyword>